<protein>
    <submittedName>
        <fullName evidence="7">MFS transporter</fullName>
    </submittedName>
</protein>
<dbReference type="GO" id="GO:0005886">
    <property type="term" value="C:plasma membrane"/>
    <property type="evidence" value="ECO:0007669"/>
    <property type="project" value="UniProtKB-SubCell"/>
</dbReference>
<organism evidence="7">
    <name type="scientific">Vibrio chaetopteri</name>
    <dbReference type="NCBI Taxonomy" id="3016528"/>
    <lineage>
        <taxon>Bacteria</taxon>
        <taxon>Pseudomonadati</taxon>
        <taxon>Pseudomonadota</taxon>
        <taxon>Gammaproteobacteria</taxon>
        <taxon>Vibrionales</taxon>
        <taxon>Vibrionaceae</taxon>
        <taxon>Vibrio</taxon>
    </lineage>
</organism>
<dbReference type="PANTHER" id="PTHR23513">
    <property type="entry name" value="INTEGRAL MEMBRANE EFFLUX PROTEIN-RELATED"/>
    <property type="match status" value="1"/>
</dbReference>
<dbReference type="Pfam" id="PF07690">
    <property type="entry name" value="MFS_1"/>
    <property type="match status" value="1"/>
</dbReference>
<feature type="transmembrane region" description="Helical" evidence="6">
    <location>
        <begin position="69"/>
        <end position="100"/>
    </location>
</feature>
<dbReference type="EMBL" id="CP115922">
    <property type="protein sequence ID" value="XCD19274.2"/>
    <property type="molecule type" value="Genomic_DNA"/>
</dbReference>
<evidence type="ECO:0000256" key="6">
    <source>
        <dbReference type="SAM" id="Phobius"/>
    </source>
</evidence>
<evidence type="ECO:0000256" key="5">
    <source>
        <dbReference type="ARBA" id="ARBA00023136"/>
    </source>
</evidence>
<keyword evidence="7" id="KW-0614">Plasmid</keyword>
<keyword evidence="5 6" id="KW-0472">Membrane</keyword>
<sequence length="387" mass="42382">MKKYIAICSSEMDTYSDYALFSIVSIFILNASTYEVGFLGACYAIPFYFLSARYGRYFDKTDVRPSRAVLFFICALCTPTILFIDSMLAIYGLLLFKVSLRVGLSTSIPKLNENKEESKQFYEVTGYILNLSRIGVPLVVITLYDQYGLSYVVGMSVFFSFLGLVTTLADSAYKPESSLNERLLEGASVRDLIRKNRGLFLLTLTYIMSSISFYLSNDMLSVFFRYIGEEESSIGYIITILGVGGVIGTKVASATLKKIPPISVFTLSILTNASSFAVLGLTDTESTAALFYYGSIFVTGIASGIAFVSLKLGIRRAVKFSQLATVTGYIQKIAALVAMSLPILGGVTSGVWGIQNTFTITAVLLGGVFIYALRQKDIKTPVKEPQA</sequence>
<dbReference type="PANTHER" id="PTHR23513:SF6">
    <property type="entry name" value="MAJOR FACILITATOR SUPERFAMILY ASSOCIATED DOMAIN-CONTAINING PROTEIN"/>
    <property type="match status" value="1"/>
</dbReference>
<evidence type="ECO:0000256" key="3">
    <source>
        <dbReference type="ARBA" id="ARBA00022692"/>
    </source>
</evidence>
<evidence type="ECO:0000313" key="7">
    <source>
        <dbReference type="EMBL" id="XCD19274.2"/>
    </source>
</evidence>
<dbReference type="InterPro" id="IPR011701">
    <property type="entry name" value="MFS"/>
</dbReference>
<keyword evidence="3 6" id="KW-0812">Transmembrane</keyword>
<evidence type="ECO:0000256" key="1">
    <source>
        <dbReference type="ARBA" id="ARBA00004651"/>
    </source>
</evidence>
<feature type="transmembrane region" description="Helical" evidence="6">
    <location>
        <begin position="20"/>
        <end position="49"/>
    </location>
</feature>
<accession>A0AAU8BRW4</accession>
<geneLocation type="plasmid" evidence="7">
    <name>p1</name>
</geneLocation>
<evidence type="ECO:0000256" key="4">
    <source>
        <dbReference type="ARBA" id="ARBA00022989"/>
    </source>
</evidence>
<proteinExistence type="predicted"/>
<keyword evidence="2" id="KW-1003">Cell membrane</keyword>
<keyword evidence="4 6" id="KW-1133">Transmembrane helix</keyword>
<feature type="transmembrane region" description="Helical" evidence="6">
    <location>
        <begin position="329"/>
        <end position="347"/>
    </location>
</feature>
<name>A0AAU8BRW4_9VIBR</name>
<evidence type="ECO:0000256" key="2">
    <source>
        <dbReference type="ARBA" id="ARBA00022475"/>
    </source>
</evidence>
<dbReference type="KEGG" id="vck:PG915_24255"/>
<feature type="transmembrane region" description="Helical" evidence="6">
    <location>
        <begin position="353"/>
        <end position="373"/>
    </location>
</feature>
<dbReference type="InterPro" id="IPR036259">
    <property type="entry name" value="MFS_trans_sf"/>
</dbReference>
<dbReference type="SUPFAM" id="SSF103473">
    <property type="entry name" value="MFS general substrate transporter"/>
    <property type="match status" value="1"/>
</dbReference>
<dbReference type="RefSeq" id="WP_367357795.1">
    <property type="nucleotide sequence ID" value="NZ_CP115922.1"/>
</dbReference>
<dbReference type="GO" id="GO:0022857">
    <property type="term" value="F:transmembrane transporter activity"/>
    <property type="evidence" value="ECO:0007669"/>
    <property type="project" value="InterPro"/>
</dbReference>
<reference evidence="7" key="1">
    <citation type="submission" date="2023-01" db="EMBL/GenBank/DDBJ databases">
        <title>Vibrio sp. CB1-14 genome sequencing.</title>
        <authorList>
            <person name="Otstavnykh N."/>
            <person name="Isaeva M."/>
            <person name="Meleshko D."/>
        </authorList>
    </citation>
    <scope>NUCLEOTIDE SEQUENCE</scope>
    <source>
        <strain evidence="7">CB1-14</strain>
        <plasmid evidence="7">p1</plasmid>
    </source>
</reference>
<gene>
    <name evidence="7" type="ORF">PG915_24255</name>
</gene>
<feature type="transmembrane region" description="Helical" evidence="6">
    <location>
        <begin position="234"/>
        <end position="252"/>
    </location>
</feature>
<feature type="transmembrane region" description="Helical" evidence="6">
    <location>
        <begin position="198"/>
        <end position="214"/>
    </location>
</feature>
<comment type="subcellular location">
    <subcellularLocation>
        <location evidence="1">Cell membrane</location>
        <topology evidence="1">Multi-pass membrane protein</topology>
    </subcellularLocation>
</comment>
<feature type="transmembrane region" description="Helical" evidence="6">
    <location>
        <begin position="149"/>
        <end position="169"/>
    </location>
</feature>
<dbReference type="Gene3D" id="1.20.1250.20">
    <property type="entry name" value="MFS general substrate transporter like domains"/>
    <property type="match status" value="2"/>
</dbReference>
<feature type="transmembrane region" description="Helical" evidence="6">
    <location>
        <begin position="288"/>
        <end position="308"/>
    </location>
</feature>
<dbReference type="AlphaFoldDB" id="A0AAU8BRW4"/>
<feature type="transmembrane region" description="Helical" evidence="6">
    <location>
        <begin position="264"/>
        <end position="282"/>
    </location>
</feature>